<organism evidence="1 2">
    <name type="scientific">Nocardia cyriacigeorgica</name>
    <dbReference type="NCBI Taxonomy" id="135487"/>
    <lineage>
        <taxon>Bacteria</taxon>
        <taxon>Bacillati</taxon>
        <taxon>Actinomycetota</taxon>
        <taxon>Actinomycetes</taxon>
        <taxon>Mycobacteriales</taxon>
        <taxon>Nocardiaceae</taxon>
        <taxon>Nocardia</taxon>
    </lineage>
</organism>
<gene>
    <name evidence="1" type="ORF">FEK34_27745</name>
</gene>
<protein>
    <submittedName>
        <fullName evidence="1">Uncharacterized protein</fullName>
    </submittedName>
</protein>
<reference evidence="1 2" key="1">
    <citation type="submission" date="2019-05" db="EMBL/GenBank/DDBJ databases">
        <title>Genomes sequences of two Nocardia cyriacigeorgica environmental isolates, type strains Nocardia asteroides ATCC 19247 and Nocardia cyriacigeorgica DSM 44484.</title>
        <authorList>
            <person name="Vautrin F."/>
            <person name="Bergeron E."/>
            <person name="Dubost A."/>
            <person name="Abrouk D."/>
            <person name="Rodriguez Nava V."/>
            <person name="Pujic P."/>
        </authorList>
    </citation>
    <scope>NUCLEOTIDE SEQUENCE [LARGE SCALE GENOMIC DNA]</scope>
    <source>
        <strain evidence="1 2">EML 446</strain>
    </source>
</reference>
<dbReference type="RefSeq" id="WP_138452621.1">
    <property type="nucleotide sequence ID" value="NZ_VBUT01000013.1"/>
</dbReference>
<dbReference type="AlphaFoldDB" id="A0A5R8NC80"/>
<name>A0A5R8NC80_9NOCA</name>
<comment type="caution">
    <text evidence="1">The sequence shown here is derived from an EMBL/GenBank/DDBJ whole genome shotgun (WGS) entry which is preliminary data.</text>
</comment>
<accession>A0A5R8NC80</accession>
<evidence type="ECO:0000313" key="1">
    <source>
        <dbReference type="EMBL" id="TLF73325.1"/>
    </source>
</evidence>
<dbReference type="Proteomes" id="UP000306378">
    <property type="component" value="Unassembled WGS sequence"/>
</dbReference>
<sequence>MPTVIAAATNVIRGTPEPAGTIPGAARSFAVTAASAETALFNVAPVAGVIGGAPESALVRGPPETAPIGTLVAIVTAAVVASPARIVGGALVATGLVAEVRAPAGFGTVAVAAESTAVR</sequence>
<evidence type="ECO:0000313" key="2">
    <source>
        <dbReference type="Proteomes" id="UP000306378"/>
    </source>
</evidence>
<proteinExistence type="predicted"/>
<dbReference type="EMBL" id="VBUT01000013">
    <property type="protein sequence ID" value="TLF73325.1"/>
    <property type="molecule type" value="Genomic_DNA"/>
</dbReference>